<reference evidence="1" key="1">
    <citation type="journal article" date="2014" name="Front. Microbiol.">
        <title>High frequency of phylogenetically diverse reductive dehalogenase-homologous genes in deep subseafloor sedimentary metagenomes.</title>
        <authorList>
            <person name="Kawai M."/>
            <person name="Futagami T."/>
            <person name="Toyoda A."/>
            <person name="Takaki Y."/>
            <person name="Nishi S."/>
            <person name="Hori S."/>
            <person name="Arai W."/>
            <person name="Tsubouchi T."/>
            <person name="Morono Y."/>
            <person name="Uchiyama I."/>
            <person name="Ito T."/>
            <person name="Fujiyama A."/>
            <person name="Inagaki F."/>
            <person name="Takami H."/>
        </authorList>
    </citation>
    <scope>NUCLEOTIDE SEQUENCE</scope>
    <source>
        <strain evidence="1">Expedition CK06-06</strain>
    </source>
</reference>
<accession>X0V0Q6</accession>
<dbReference type="Pfam" id="PF10050">
    <property type="entry name" value="DUF2284"/>
    <property type="match status" value="1"/>
</dbReference>
<evidence type="ECO:0000313" key="1">
    <source>
        <dbReference type="EMBL" id="GAG04987.1"/>
    </source>
</evidence>
<dbReference type="EMBL" id="BARS01029478">
    <property type="protein sequence ID" value="GAG04987.1"/>
    <property type="molecule type" value="Genomic_DNA"/>
</dbReference>
<name>X0V0Q6_9ZZZZ</name>
<sequence length="154" mass="16780">GTNANCPPYAMTPDETRKLVNKFHHAIFVKLEVPAEHIAGQEAIEKQLANPYRQKLSEIVAKLEAAAFYDGYHLAVAFGSGSCKALFCPSKECDVLVPGQGCPHRLKARSPMEAVGMDVYTMAAKTGWDIYAIGDSTNPSEVPHGLRLGLVFIY</sequence>
<gene>
    <name evidence="1" type="ORF">S01H1_46071</name>
</gene>
<comment type="caution">
    <text evidence="1">The sequence shown here is derived from an EMBL/GenBank/DDBJ whole genome shotgun (WGS) entry which is preliminary data.</text>
</comment>
<dbReference type="InterPro" id="IPR019271">
    <property type="entry name" value="DUF2284_metal-binding"/>
</dbReference>
<proteinExistence type="predicted"/>
<protein>
    <recommendedName>
        <fullName evidence="2">DUF2284 domain-containing protein</fullName>
    </recommendedName>
</protein>
<organism evidence="1">
    <name type="scientific">marine sediment metagenome</name>
    <dbReference type="NCBI Taxonomy" id="412755"/>
    <lineage>
        <taxon>unclassified sequences</taxon>
        <taxon>metagenomes</taxon>
        <taxon>ecological metagenomes</taxon>
    </lineage>
</organism>
<feature type="non-terminal residue" evidence="1">
    <location>
        <position position="1"/>
    </location>
</feature>
<evidence type="ECO:0008006" key="2">
    <source>
        <dbReference type="Google" id="ProtNLM"/>
    </source>
</evidence>
<dbReference type="AlphaFoldDB" id="X0V0Q6"/>